<dbReference type="EMBL" id="JALIRP010000019">
    <property type="protein sequence ID" value="MCJ8015138.1"/>
    <property type="molecule type" value="Genomic_DNA"/>
</dbReference>
<dbReference type="InterPro" id="IPR035901">
    <property type="entry name" value="GIY-YIG_endonuc_sf"/>
</dbReference>
<dbReference type="InterPro" id="IPR018656">
    <property type="entry name" value="DUF2087"/>
</dbReference>
<dbReference type="CDD" id="cd10451">
    <property type="entry name" value="GIY-YIG_LuxR_like"/>
    <property type="match status" value="1"/>
</dbReference>
<proteinExistence type="predicted"/>
<protein>
    <submittedName>
        <fullName evidence="3">DUF2087 domain-containing protein</fullName>
    </submittedName>
</protein>
<feature type="domain" description="DUF2087" evidence="2">
    <location>
        <begin position="193"/>
        <end position="260"/>
    </location>
</feature>
<dbReference type="Gene3D" id="3.40.1440.10">
    <property type="entry name" value="GIY-YIG endonuclease"/>
    <property type="match status" value="1"/>
</dbReference>
<sequence>MDAVSDELLHADIHDLKRGYAEDSVLDTYTCLICGHQTEKGIVYPEDGMFYEAEKSMRRHIKQEHDSMLDYLLSLDKKLTGLTDLQRTLIGFFHEGLSDQDIIAEIDGGSTSTIRNHRFMLREKMKQAKLFLAVMELMEEGGKNAGRQPSPPASSKSAQSKLPGKLGGRLSITEEENGQILSKYFTEGLHGPLKSCPKQEKRRVVILRYMASDFEIGRTYTEKEVNQVLEARYADYVTMRRFLIEYGFFDRLPDGSEYWVKQPRDGRKGNKDMKNQRRKELVDEYMSTPRPMGVFQIRNKENGKIYVISSTNLPGTINSQKAKLSSDYHVSRTLQKDWKELGEEAFAFEILEELEPDPQAANDLKQQKIYKDKVAKMEKEWLEKLQPYDEKGYNKRPREDKM</sequence>
<dbReference type="Proteomes" id="UP001139347">
    <property type="component" value="Unassembled WGS sequence"/>
</dbReference>
<dbReference type="Pfam" id="PF09860">
    <property type="entry name" value="DUF2087"/>
    <property type="match status" value="1"/>
</dbReference>
<name>A0A9X2B921_9BACL</name>
<feature type="region of interest" description="Disordered" evidence="1">
    <location>
        <begin position="142"/>
        <end position="168"/>
    </location>
</feature>
<dbReference type="SUPFAM" id="SSF82771">
    <property type="entry name" value="GIY-YIG endonuclease"/>
    <property type="match status" value="1"/>
</dbReference>
<keyword evidence="4" id="KW-1185">Reference proteome</keyword>
<organism evidence="3 4">
    <name type="scientific">Paenibacillus mangrovi</name>
    <dbReference type="NCBI Taxonomy" id="2931978"/>
    <lineage>
        <taxon>Bacteria</taxon>
        <taxon>Bacillati</taxon>
        <taxon>Bacillota</taxon>
        <taxon>Bacilli</taxon>
        <taxon>Bacillales</taxon>
        <taxon>Paenibacillaceae</taxon>
        <taxon>Paenibacillus</taxon>
    </lineage>
</organism>
<comment type="caution">
    <text evidence="3">The sequence shown here is derived from an EMBL/GenBank/DDBJ whole genome shotgun (WGS) entry which is preliminary data.</text>
</comment>
<evidence type="ECO:0000259" key="2">
    <source>
        <dbReference type="Pfam" id="PF09860"/>
    </source>
</evidence>
<dbReference type="RefSeq" id="WP_244731037.1">
    <property type="nucleotide sequence ID" value="NZ_JALIRP010000019.1"/>
</dbReference>
<reference evidence="3" key="1">
    <citation type="submission" date="2022-04" db="EMBL/GenBank/DDBJ databases">
        <title>Paenibacillus mangrovi sp. nov., a novel endophytic bacterium isolated from bark of Kandelia candel.</title>
        <authorList>
            <person name="Tuo L."/>
        </authorList>
    </citation>
    <scope>NUCLEOTIDE SEQUENCE</scope>
    <source>
        <strain evidence="3">KQZ6P-2</strain>
    </source>
</reference>
<accession>A0A9X2B921</accession>
<evidence type="ECO:0000256" key="1">
    <source>
        <dbReference type="SAM" id="MobiDB-lite"/>
    </source>
</evidence>
<dbReference type="AlphaFoldDB" id="A0A9X2B921"/>
<evidence type="ECO:0000313" key="3">
    <source>
        <dbReference type="EMBL" id="MCJ8015138.1"/>
    </source>
</evidence>
<gene>
    <name evidence="3" type="ORF">MUG84_26040</name>
</gene>
<evidence type="ECO:0000313" key="4">
    <source>
        <dbReference type="Proteomes" id="UP001139347"/>
    </source>
</evidence>